<name>A0A810Q980_9FIRM</name>
<dbReference type="AlphaFoldDB" id="A0A810Q980"/>
<dbReference type="RefSeq" id="WP_228298377.1">
    <property type="nucleotide sequence ID" value="NZ_AP023418.1"/>
</dbReference>
<sequence length="93" mass="10145">MENISVFDCDEGDRPIEVTPDDHSFRPVGSSSCFVVGVIGGADGPTAVIYGTNSQEKLHAACSALHFEPVGDDVEWRILFNVTQFDKETFPII</sequence>
<organism evidence="1 2">
    <name type="scientific">Vescimonas coprocola</name>
    <dbReference type="NCBI Taxonomy" id="2714355"/>
    <lineage>
        <taxon>Bacteria</taxon>
        <taxon>Bacillati</taxon>
        <taxon>Bacillota</taxon>
        <taxon>Clostridia</taxon>
        <taxon>Eubacteriales</taxon>
        <taxon>Oscillospiraceae</taxon>
        <taxon>Vescimonas</taxon>
    </lineage>
</organism>
<gene>
    <name evidence="1" type="ORF">MM50RIKEN_20090</name>
</gene>
<dbReference type="EMBL" id="AP023418">
    <property type="protein sequence ID" value="BCK82246.1"/>
    <property type="molecule type" value="Genomic_DNA"/>
</dbReference>
<dbReference type="KEGG" id="vcop:MM50RIKEN_20090"/>
<dbReference type="Proteomes" id="UP000681035">
    <property type="component" value="Chromosome"/>
</dbReference>
<accession>A0A810Q980</accession>
<evidence type="ECO:0000313" key="2">
    <source>
        <dbReference type="Proteomes" id="UP000681035"/>
    </source>
</evidence>
<keyword evidence="2" id="KW-1185">Reference proteome</keyword>
<reference evidence="1" key="1">
    <citation type="submission" date="2020-09" db="EMBL/GenBank/DDBJ databases">
        <title>New species isolated from human feces.</title>
        <authorList>
            <person name="Kitahara M."/>
            <person name="Shigeno Y."/>
            <person name="Shime M."/>
            <person name="Matsumoto Y."/>
            <person name="Nakamura S."/>
            <person name="Motooka D."/>
            <person name="Fukuoka S."/>
            <person name="Nishikawa H."/>
            <person name="Benno Y."/>
        </authorList>
    </citation>
    <scope>NUCLEOTIDE SEQUENCE</scope>
    <source>
        <strain evidence="1">MM50</strain>
    </source>
</reference>
<proteinExistence type="predicted"/>
<evidence type="ECO:0000313" key="1">
    <source>
        <dbReference type="EMBL" id="BCK82246.1"/>
    </source>
</evidence>
<protein>
    <submittedName>
        <fullName evidence="1">Uncharacterized protein</fullName>
    </submittedName>
</protein>